<gene>
    <name evidence="1" type="ORF">E2C01_069062</name>
</gene>
<accession>A0A5B7HQG8</accession>
<proteinExistence type="predicted"/>
<evidence type="ECO:0000313" key="2">
    <source>
        <dbReference type="Proteomes" id="UP000324222"/>
    </source>
</evidence>
<dbReference type="Proteomes" id="UP000324222">
    <property type="component" value="Unassembled WGS sequence"/>
</dbReference>
<dbReference type="EMBL" id="VSRR010039490">
    <property type="protein sequence ID" value="MPC74690.1"/>
    <property type="molecule type" value="Genomic_DNA"/>
</dbReference>
<evidence type="ECO:0000313" key="1">
    <source>
        <dbReference type="EMBL" id="MPC74690.1"/>
    </source>
</evidence>
<reference evidence="1 2" key="1">
    <citation type="submission" date="2019-05" db="EMBL/GenBank/DDBJ databases">
        <title>Another draft genome of Portunus trituberculatus and its Hox gene families provides insights of decapod evolution.</title>
        <authorList>
            <person name="Jeong J.-H."/>
            <person name="Song I."/>
            <person name="Kim S."/>
            <person name="Choi T."/>
            <person name="Kim D."/>
            <person name="Ryu S."/>
            <person name="Kim W."/>
        </authorList>
    </citation>
    <scope>NUCLEOTIDE SEQUENCE [LARGE SCALE GENOMIC DNA]</scope>
    <source>
        <tissue evidence="1">Muscle</tissue>
    </source>
</reference>
<name>A0A5B7HQG8_PORTR</name>
<keyword evidence="2" id="KW-1185">Reference proteome</keyword>
<organism evidence="1 2">
    <name type="scientific">Portunus trituberculatus</name>
    <name type="common">Swimming crab</name>
    <name type="synonym">Neptunus trituberculatus</name>
    <dbReference type="NCBI Taxonomy" id="210409"/>
    <lineage>
        <taxon>Eukaryota</taxon>
        <taxon>Metazoa</taxon>
        <taxon>Ecdysozoa</taxon>
        <taxon>Arthropoda</taxon>
        <taxon>Crustacea</taxon>
        <taxon>Multicrustacea</taxon>
        <taxon>Malacostraca</taxon>
        <taxon>Eumalacostraca</taxon>
        <taxon>Eucarida</taxon>
        <taxon>Decapoda</taxon>
        <taxon>Pleocyemata</taxon>
        <taxon>Brachyura</taxon>
        <taxon>Eubrachyura</taxon>
        <taxon>Portunoidea</taxon>
        <taxon>Portunidae</taxon>
        <taxon>Portuninae</taxon>
        <taxon>Portunus</taxon>
    </lineage>
</organism>
<dbReference type="AlphaFoldDB" id="A0A5B7HQG8"/>
<comment type="caution">
    <text evidence="1">The sequence shown here is derived from an EMBL/GenBank/DDBJ whole genome shotgun (WGS) entry which is preliminary data.</text>
</comment>
<sequence>MIAMVVLVVVVEEEEEEEEMERSSFLDKDNNHFSLFAPFPHDTTSKTYLDFDFLLLFRSFHRCCCSSTFSSSHRFSFLLTTSPST</sequence>
<protein>
    <submittedName>
        <fullName evidence="1">Uncharacterized protein</fullName>
    </submittedName>
</protein>